<sequence length="122" mass="14169">MRTIAFYLQLILLAFFLVFLVLFVFFDSLGALVGMEQISPEIMGRIFLLGLILFLFSWGATTFGLRILRGKFKKMESEMNEVKAKLYDLEHPKVRTISQSVPQKNQEEQSGMIRPRQNFTDQ</sequence>
<proteinExistence type="predicted"/>
<feature type="transmembrane region" description="Helical" evidence="2">
    <location>
        <begin position="7"/>
        <end position="26"/>
    </location>
</feature>
<organism evidence="3 4">
    <name type="scientific">Algoriphagus aquatilis</name>
    <dbReference type="NCBI Taxonomy" id="490186"/>
    <lineage>
        <taxon>Bacteria</taxon>
        <taxon>Pseudomonadati</taxon>
        <taxon>Bacteroidota</taxon>
        <taxon>Cytophagia</taxon>
        <taxon>Cytophagales</taxon>
        <taxon>Cyclobacteriaceae</taxon>
        <taxon>Algoriphagus</taxon>
    </lineage>
</organism>
<dbReference type="RefSeq" id="WP_377915181.1">
    <property type="nucleotide sequence ID" value="NZ_JBHSKS010000008.1"/>
</dbReference>
<evidence type="ECO:0000256" key="1">
    <source>
        <dbReference type="SAM" id="MobiDB-lite"/>
    </source>
</evidence>
<dbReference type="EMBL" id="JBHSKS010000008">
    <property type="protein sequence ID" value="MFC5192300.1"/>
    <property type="molecule type" value="Genomic_DNA"/>
</dbReference>
<gene>
    <name evidence="3" type="ORF">ACFPIK_11010</name>
</gene>
<name>A0ABW0BY64_9BACT</name>
<dbReference type="Proteomes" id="UP001596163">
    <property type="component" value="Unassembled WGS sequence"/>
</dbReference>
<accession>A0ABW0BY64</accession>
<keyword evidence="2" id="KW-1133">Transmembrane helix</keyword>
<feature type="transmembrane region" description="Helical" evidence="2">
    <location>
        <begin position="46"/>
        <end position="68"/>
    </location>
</feature>
<evidence type="ECO:0000313" key="3">
    <source>
        <dbReference type="EMBL" id="MFC5192300.1"/>
    </source>
</evidence>
<evidence type="ECO:0000256" key="2">
    <source>
        <dbReference type="SAM" id="Phobius"/>
    </source>
</evidence>
<comment type="caution">
    <text evidence="3">The sequence shown here is derived from an EMBL/GenBank/DDBJ whole genome shotgun (WGS) entry which is preliminary data.</text>
</comment>
<protein>
    <recommendedName>
        <fullName evidence="5">DUF1049 domain-containing protein</fullName>
    </recommendedName>
</protein>
<feature type="region of interest" description="Disordered" evidence="1">
    <location>
        <begin position="96"/>
        <end position="122"/>
    </location>
</feature>
<reference evidence="4" key="1">
    <citation type="journal article" date="2019" name="Int. J. Syst. Evol. Microbiol.">
        <title>The Global Catalogue of Microorganisms (GCM) 10K type strain sequencing project: providing services to taxonomists for standard genome sequencing and annotation.</title>
        <authorList>
            <consortium name="The Broad Institute Genomics Platform"/>
            <consortium name="The Broad Institute Genome Sequencing Center for Infectious Disease"/>
            <person name="Wu L."/>
            <person name="Ma J."/>
        </authorList>
    </citation>
    <scope>NUCLEOTIDE SEQUENCE [LARGE SCALE GENOMIC DNA]</scope>
    <source>
        <strain evidence="4">CGMCC 1.7030</strain>
    </source>
</reference>
<evidence type="ECO:0008006" key="5">
    <source>
        <dbReference type="Google" id="ProtNLM"/>
    </source>
</evidence>
<keyword evidence="4" id="KW-1185">Reference proteome</keyword>
<keyword evidence="2" id="KW-0472">Membrane</keyword>
<keyword evidence="2" id="KW-0812">Transmembrane</keyword>
<evidence type="ECO:0000313" key="4">
    <source>
        <dbReference type="Proteomes" id="UP001596163"/>
    </source>
</evidence>